<evidence type="ECO:0000256" key="7">
    <source>
        <dbReference type="ARBA" id="ARBA00022857"/>
    </source>
</evidence>
<dbReference type="AlphaFoldDB" id="A0A1R3RWJ1"/>
<evidence type="ECO:0000313" key="13">
    <source>
        <dbReference type="EMBL" id="OOF98854.1"/>
    </source>
</evidence>
<comment type="catalytic activity">
    <reaction evidence="10">
        <text>a primary alcohol + NADP(+) = an aldehyde + NADPH + H(+)</text>
        <dbReference type="Rhea" id="RHEA:15937"/>
        <dbReference type="ChEBI" id="CHEBI:15378"/>
        <dbReference type="ChEBI" id="CHEBI:15734"/>
        <dbReference type="ChEBI" id="CHEBI:17478"/>
        <dbReference type="ChEBI" id="CHEBI:57783"/>
        <dbReference type="ChEBI" id="CHEBI:58349"/>
        <dbReference type="EC" id="1.1.1.2"/>
    </reaction>
    <physiologicalReaction direction="left-to-right" evidence="10">
        <dbReference type="Rhea" id="RHEA:15938"/>
    </physiologicalReaction>
    <physiologicalReaction direction="right-to-left" evidence="10">
        <dbReference type="Rhea" id="RHEA:15939"/>
    </physiologicalReaction>
</comment>
<dbReference type="Gene3D" id="3.90.180.10">
    <property type="entry name" value="Medium-chain alcohol dehydrogenases, catalytic domain"/>
    <property type="match status" value="1"/>
</dbReference>
<dbReference type="EMBL" id="KV907495">
    <property type="protein sequence ID" value="OOF98854.1"/>
    <property type="molecule type" value="Genomic_DNA"/>
</dbReference>
<keyword evidence="5 11" id="KW-0479">Metal-binding</keyword>
<dbReference type="EC" id="1.1.1.2" evidence="9"/>
<reference evidence="14" key="1">
    <citation type="journal article" date="2017" name="Genome Biol.">
        <title>Comparative genomics reveals high biological diversity and specific adaptations in the industrially and medically important fungal genus Aspergillus.</title>
        <authorList>
            <person name="de Vries R.P."/>
            <person name="Riley R."/>
            <person name="Wiebenga A."/>
            <person name="Aguilar-Osorio G."/>
            <person name="Amillis S."/>
            <person name="Uchima C.A."/>
            <person name="Anderluh G."/>
            <person name="Asadollahi M."/>
            <person name="Askin M."/>
            <person name="Barry K."/>
            <person name="Battaglia E."/>
            <person name="Bayram O."/>
            <person name="Benocci T."/>
            <person name="Braus-Stromeyer S.A."/>
            <person name="Caldana C."/>
            <person name="Canovas D."/>
            <person name="Cerqueira G.C."/>
            <person name="Chen F."/>
            <person name="Chen W."/>
            <person name="Choi C."/>
            <person name="Clum A."/>
            <person name="Dos Santos R.A."/>
            <person name="Damasio A.R."/>
            <person name="Diallinas G."/>
            <person name="Emri T."/>
            <person name="Fekete E."/>
            <person name="Flipphi M."/>
            <person name="Freyberg S."/>
            <person name="Gallo A."/>
            <person name="Gournas C."/>
            <person name="Habgood R."/>
            <person name="Hainaut M."/>
            <person name="Harispe M.L."/>
            <person name="Henrissat B."/>
            <person name="Hilden K.S."/>
            <person name="Hope R."/>
            <person name="Hossain A."/>
            <person name="Karabika E."/>
            <person name="Karaffa L."/>
            <person name="Karanyi Z."/>
            <person name="Krasevec N."/>
            <person name="Kuo A."/>
            <person name="Kusch H."/>
            <person name="LaButti K."/>
            <person name="Lagendijk E.L."/>
            <person name="Lapidus A."/>
            <person name="Levasseur A."/>
            <person name="Lindquist E."/>
            <person name="Lipzen A."/>
            <person name="Logrieco A.F."/>
            <person name="MacCabe A."/>
            <person name="Maekelae M.R."/>
            <person name="Malavazi I."/>
            <person name="Melin P."/>
            <person name="Meyer V."/>
            <person name="Mielnichuk N."/>
            <person name="Miskei M."/>
            <person name="Molnar A.P."/>
            <person name="Mule G."/>
            <person name="Ngan C.Y."/>
            <person name="Orejas M."/>
            <person name="Orosz E."/>
            <person name="Ouedraogo J.P."/>
            <person name="Overkamp K.M."/>
            <person name="Park H.-S."/>
            <person name="Perrone G."/>
            <person name="Piumi F."/>
            <person name="Punt P.J."/>
            <person name="Ram A.F."/>
            <person name="Ramon A."/>
            <person name="Rauscher S."/>
            <person name="Record E."/>
            <person name="Riano-Pachon D.M."/>
            <person name="Robert V."/>
            <person name="Roehrig J."/>
            <person name="Ruller R."/>
            <person name="Salamov A."/>
            <person name="Salih N.S."/>
            <person name="Samson R.A."/>
            <person name="Sandor E."/>
            <person name="Sanguinetti M."/>
            <person name="Schuetze T."/>
            <person name="Sepcic K."/>
            <person name="Shelest E."/>
            <person name="Sherlock G."/>
            <person name="Sophianopoulou V."/>
            <person name="Squina F.M."/>
            <person name="Sun H."/>
            <person name="Susca A."/>
            <person name="Todd R.B."/>
            <person name="Tsang A."/>
            <person name="Unkles S.E."/>
            <person name="van de Wiele N."/>
            <person name="van Rossen-Uffink D."/>
            <person name="Oliveira J.V."/>
            <person name="Vesth T.C."/>
            <person name="Visser J."/>
            <person name="Yu J.-H."/>
            <person name="Zhou M."/>
            <person name="Andersen M.R."/>
            <person name="Archer D.B."/>
            <person name="Baker S.E."/>
            <person name="Benoit I."/>
            <person name="Brakhage A.A."/>
            <person name="Braus G.H."/>
            <person name="Fischer R."/>
            <person name="Frisvad J.C."/>
            <person name="Goldman G.H."/>
            <person name="Houbraken J."/>
            <person name="Oakley B."/>
            <person name="Pocsi I."/>
            <person name="Scazzocchio C."/>
            <person name="Seiboth B."/>
            <person name="vanKuyk P.A."/>
            <person name="Wortman J."/>
            <person name="Dyer P.S."/>
            <person name="Grigoriev I.V."/>
        </authorList>
    </citation>
    <scope>NUCLEOTIDE SEQUENCE [LARGE SCALE GENOMIC DNA]</scope>
    <source>
        <strain evidence="14">ITEM 5010</strain>
    </source>
</reference>
<feature type="domain" description="Enoyl reductase (ER)" evidence="12">
    <location>
        <begin position="21"/>
        <end position="386"/>
    </location>
</feature>
<evidence type="ECO:0000259" key="12">
    <source>
        <dbReference type="SMART" id="SM00829"/>
    </source>
</evidence>
<keyword evidence="7" id="KW-0521">NADP</keyword>
<dbReference type="PANTHER" id="PTHR42683">
    <property type="entry name" value="ALDEHYDE REDUCTASE"/>
    <property type="match status" value="1"/>
</dbReference>
<keyword evidence="14" id="KW-1185">Reference proteome</keyword>
<dbReference type="InterPro" id="IPR011032">
    <property type="entry name" value="GroES-like_sf"/>
</dbReference>
<evidence type="ECO:0000256" key="3">
    <source>
        <dbReference type="ARBA" id="ARBA00011738"/>
    </source>
</evidence>
<evidence type="ECO:0000256" key="8">
    <source>
        <dbReference type="ARBA" id="ARBA00023002"/>
    </source>
</evidence>
<comment type="subunit">
    <text evidence="3">Homodimer.</text>
</comment>
<dbReference type="SUPFAM" id="SSF50129">
    <property type="entry name" value="GroES-like"/>
    <property type="match status" value="1"/>
</dbReference>
<proteinExistence type="inferred from homology"/>
<keyword evidence="8" id="KW-0560">Oxidoreductase</keyword>
<accession>A0A1R3RWJ1</accession>
<evidence type="ECO:0000256" key="10">
    <source>
        <dbReference type="ARBA" id="ARBA00050997"/>
    </source>
</evidence>
<comment type="cofactor">
    <cofactor evidence="1 11">
        <name>Zn(2+)</name>
        <dbReference type="ChEBI" id="CHEBI:29105"/>
    </cofactor>
</comment>
<protein>
    <recommendedName>
        <fullName evidence="9">alcohol dehydrogenase (NADP(+))</fullName>
        <ecNumber evidence="9">1.1.1.2</ecNumber>
    </recommendedName>
</protein>
<dbReference type="OrthoDB" id="1879366at2759"/>
<comment type="similarity">
    <text evidence="2 11">Belongs to the zinc-containing alcohol dehydrogenase family.</text>
</comment>
<dbReference type="STRING" id="602072.A0A1R3RWJ1"/>
<dbReference type="InterPro" id="IPR013149">
    <property type="entry name" value="ADH-like_C"/>
</dbReference>
<dbReference type="InterPro" id="IPR013154">
    <property type="entry name" value="ADH-like_N"/>
</dbReference>
<evidence type="ECO:0000256" key="9">
    <source>
        <dbReference type="ARBA" id="ARBA00024074"/>
    </source>
</evidence>
<evidence type="ECO:0000256" key="6">
    <source>
        <dbReference type="ARBA" id="ARBA00022833"/>
    </source>
</evidence>
<dbReference type="InterPro" id="IPR020843">
    <property type="entry name" value="ER"/>
</dbReference>
<dbReference type="InterPro" id="IPR002328">
    <property type="entry name" value="ADH_Zn_CS"/>
</dbReference>
<dbReference type="GO" id="GO:0008106">
    <property type="term" value="F:alcohol dehydrogenase (NADP+) activity"/>
    <property type="evidence" value="ECO:0007669"/>
    <property type="project" value="UniProtKB-EC"/>
</dbReference>
<evidence type="ECO:0000256" key="11">
    <source>
        <dbReference type="RuleBase" id="RU361277"/>
    </source>
</evidence>
<dbReference type="InterPro" id="IPR036291">
    <property type="entry name" value="NAD(P)-bd_dom_sf"/>
</dbReference>
<sequence length="391" mass="42038">MSDLSYTFSGWMGLDKDSAKGQMVWQSYTPKPWEETDIDIQISHCGVCASDLCVLRSGWVSPPAFLTIIGHNSCVVTLGKWIVSNFTQRPTTYPCVVGHEIIGHIVRIGSEVKGLQLGDRVGVGPQSDSCRGRVQGPCVECSTGNEKYCPNLWTGTYSGRYIDGSLSYGGYALYNRVPAHFAVRIPERIESSAAAPMLCAGATVYAPLKQYGCRPGKRVGILGVGGLGHFGILFAKALGADAVIALSRSDAKRKNALELGADGFIAYEGGGDWVKEYAGSLDLIISTVSSNTIPILDALKLLRANGSFVQVGNPEDGPFTIPAGALIGMGLRFAGSKIGSPGEIEEMLQLAVEKNVKPWVEKRMMEDANQVIADMDSGKARYRYVLVNRSE</sequence>
<dbReference type="GO" id="GO:0008270">
    <property type="term" value="F:zinc ion binding"/>
    <property type="evidence" value="ECO:0007669"/>
    <property type="project" value="InterPro"/>
</dbReference>
<evidence type="ECO:0000313" key="14">
    <source>
        <dbReference type="Proteomes" id="UP000188318"/>
    </source>
</evidence>
<dbReference type="InterPro" id="IPR047109">
    <property type="entry name" value="CAD-like"/>
</dbReference>
<keyword evidence="6 11" id="KW-0862">Zinc</keyword>
<dbReference type="CDD" id="cd05283">
    <property type="entry name" value="CAD1"/>
    <property type="match status" value="1"/>
</dbReference>
<dbReference type="FunFam" id="3.40.50.720:FF:000158">
    <property type="entry name" value="Zinc-binding alcohol dehydrogenase"/>
    <property type="match status" value="1"/>
</dbReference>
<evidence type="ECO:0000256" key="1">
    <source>
        <dbReference type="ARBA" id="ARBA00001947"/>
    </source>
</evidence>
<dbReference type="SUPFAM" id="SSF51735">
    <property type="entry name" value="NAD(P)-binding Rossmann-fold domains"/>
    <property type="match status" value="1"/>
</dbReference>
<gene>
    <name evidence="13" type="ORF">ASPCADRAFT_140267</name>
</gene>
<dbReference type="PROSITE" id="PS00059">
    <property type="entry name" value="ADH_ZINC"/>
    <property type="match status" value="1"/>
</dbReference>
<keyword evidence="4" id="KW-0597">Phosphoprotein</keyword>
<evidence type="ECO:0000256" key="2">
    <source>
        <dbReference type="ARBA" id="ARBA00008072"/>
    </source>
</evidence>
<evidence type="ECO:0000256" key="5">
    <source>
        <dbReference type="ARBA" id="ARBA00022723"/>
    </source>
</evidence>
<name>A0A1R3RWJ1_ASPC5</name>
<dbReference type="Proteomes" id="UP000188318">
    <property type="component" value="Unassembled WGS sequence"/>
</dbReference>
<evidence type="ECO:0000256" key="4">
    <source>
        <dbReference type="ARBA" id="ARBA00022553"/>
    </source>
</evidence>
<dbReference type="VEuPathDB" id="FungiDB:ASPCADRAFT_140267"/>
<dbReference type="Pfam" id="PF00107">
    <property type="entry name" value="ADH_zinc_N"/>
    <property type="match status" value="1"/>
</dbReference>
<dbReference type="Gene3D" id="3.40.50.720">
    <property type="entry name" value="NAD(P)-binding Rossmann-like Domain"/>
    <property type="match status" value="1"/>
</dbReference>
<dbReference type="OMA" id="CEDHAIW"/>
<dbReference type="SMART" id="SM00829">
    <property type="entry name" value="PKS_ER"/>
    <property type="match status" value="1"/>
</dbReference>
<dbReference type="Pfam" id="PF08240">
    <property type="entry name" value="ADH_N"/>
    <property type="match status" value="1"/>
</dbReference>
<dbReference type="GO" id="GO:0006066">
    <property type="term" value="P:alcohol metabolic process"/>
    <property type="evidence" value="ECO:0007669"/>
    <property type="project" value="UniProtKB-ARBA"/>
</dbReference>
<organism evidence="13 14">
    <name type="scientific">Aspergillus carbonarius (strain ITEM 5010)</name>
    <dbReference type="NCBI Taxonomy" id="602072"/>
    <lineage>
        <taxon>Eukaryota</taxon>
        <taxon>Fungi</taxon>
        <taxon>Dikarya</taxon>
        <taxon>Ascomycota</taxon>
        <taxon>Pezizomycotina</taxon>
        <taxon>Eurotiomycetes</taxon>
        <taxon>Eurotiomycetidae</taxon>
        <taxon>Eurotiales</taxon>
        <taxon>Aspergillaceae</taxon>
        <taxon>Aspergillus</taxon>
        <taxon>Aspergillus subgen. Circumdati</taxon>
    </lineage>
</organism>